<dbReference type="InterPro" id="IPR032691">
    <property type="entry name" value="Mon2/Sec7/BIG1-like_HUS"/>
</dbReference>
<comment type="caution">
    <text evidence="4">The sequence shown here is derived from an EMBL/GenBank/DDBJ whole genome shotgun (WGS) entry which is preliminary data.</text>
</comment>
<evidence type="ECO:0000313" key="4">
    <source>
        <dbReference type="EMBL" id="CAE7297478.1"/>
    </source>
</evidence>
<feature type="compositionally biased region" description="Low complexity" evidence="1">
    <location>
        <begin position="83"/>
        <end position="93"/>
    </location>
</feature>
<keyword evidence="5" id="KW-1185">Reference proteome</keyword>
<dbReference type="Pfam" id="PF12783">
    <property type="entry name" value="Sec7-like_HUS"/>
    <property type="match status" value="1"/>
</dbReference>
<organism evidence="4 5">
    <name type="scientific">Symbiodinium pilosum</name>
    <name type="common">Dinoflagellate</name>
    <dbReference type="NCBI Taxonomy" id="2952"/>
    <lineage>
        <taxon>Eukaryota</taxon>
        <taxon>Sar</taxon>
        <taxon>Alveolata</taxon>
        <taxon>Dinophyceae</taxon>
        <taxon>Suessiales</taxon>
        <taxon>Symbiodiniaceae</taxon>
        <taxon>Symbiodinium</taxon>
    </lineage>
</organism>
<evidence type="ECO:0000256" key="1">
    <source>
        <dbReference type="SAM" id="MobiDB-lite"/>
    </source>
</evidence>
<evidence type="ECO:0000259" key="3">
    <source>
        <dbReference type="Pfam" id="PF12783"/>
    </source>
</evidence>
<proteinExistence type="predicted"/>
<feature type="region of interest" description="Disordered" evidence="1">
    <location>
        <begin position="70"/>
        <end position="93"/>
    </location>
</feature>
<evidence type="ECO:0000313" key="5">
    <source>
        <dbReference type="Proteomes" id="UP000649617"/>
    </source>
</evidence>
<name>A0A812NL56_SYMPI</name>
<sequence>MDEHRSVICPFGEAGRVLDVPLSCRVQAVCVVLLILILCLVCSCLWRSCWKGKSAPARALPEHFSAVPSVTSVTSEPPKPLPEARSSCSSSEASLEEGREMAKMASRYSIKSALSKWTRAKAKVRVVWKLNLQQVQSWLHGEGQGAPEVTTAASRPCEEAPSDATAEEVSVLPERGAPDEIPDASAVVGQSPAHCEDAHEAANFLCVDTIVCSNAWEAEREALPAYADGDRVEYFSPTCGLWLLGEATRKQGNEAPSFREVLDQVRAKALEGGLQLPPRVREEEAEDAAARCRDALLLLSNLCEQSVEEPGNGQADELRHLALTLTAKLLESCESTELSSKPFIAAVRRFFSVSLTRNSLSGGLKMTKLALRLVVVVSRIFGESLSCELGIFMDQIVLPVLVSGNSSYAQKHWMLQ</sequence>
<protein>
    <submittedName>
        <fullName evidence="4">BIG5 protein</fullName>
    </submittedName>
</protein>
<keyword evidence="2" id="KW-0472">Membrane</keyword>
<dbReference type="AlphaFoldDB" id="A0A812NL56"/>
<evidence type="ECO:0000256" key="2">
    <source>
        <dbReference type="SAM" id="Phobius"/>
    </source>
</evidence>
<accession>A0A812NL56</accession>
<gene>
    <name evidence="4" type="primary">BIG5</name>
    <name evidence="4" type="ORF">SPIL2461_LOCUS6704</name>
</gene>
<dbReference type="Proteomes" id="UP000649617">
    <property type="component" value="Unassembled WGS sequence"/>
</dbReference>
<keyword evidence="2" id="KW-1133">Transmembrane helix</keyword>
<dbReference type="EMBL" id="CAJNIZ010010264">
    <property type="protein sequence ID" value="CAE7297478.1"/>
    <property type="molecule type" value="Genomic_DNA"/>
</dbReference>
<feature type="non-terminal residue" evidence="4">
    <location>
        <position position="1"/>
    </location>
</feature>
<dbReference type="OrthoDB" id="437949at2759"/>
<feature type="transmembrane region" description="Helical" evidence="2">
    <location>
        <begin position="26"/>
        <end position="46"/>
    </location>
</feature>
<feature type="domain" description="Mon2/Sec7/BIG1-like HUS" evidence="3">
    <location>
        <begin position="293"/>
        <end position="415"/>
    </location>
</feature>
<reference evidence="4" key="1">
    <citation type="submission" date="2021-02" db="EMBL/GenBank/DDBJ databases">
        <authorList>
            <person name="Dougan E. K."/>
            <person name="Rhodes N."/>
            <person name="Thang M."/>
            <person name="Chan C."/>
        </authorList>
    </citation>
    <scope>NUCLEOTIDE SEQUENCE</scope>
</reference>
<keyword evidence="2" id="KW-0812">Transmembrane</keyword>